<comment type="caution">
    <text evidence="1">The sequence shown here is derived from an EMBL/GenBank/DDBJ whole genome shotgun (WGS) entry which is preliminary data.</text>
</comment>
<gene>
    <name evidence="1" type="ORF">EJ08DRAFT_277677</name>
</gene>
<dbReference type="InterPro" id="IPR038883">
    <property type="entry name" value="AN11006-like"/>
</dbReference>
<dbReference type="PANTHER" id="PTHR42085:SF2">
    <property type="entry name" value="F-BOX DOMAIN-CONTAINING PROTEIN"/>
    <property type="match status" value="1"/>
</dbReference>
<evidence type="ECO:0000313" key="2">
    <source>
        <dbReference type="Proteomes" id="UP000800235"/>
    </source>
</evidence>
<dbReference type="OrthoDB" id="5272396at2759"/>
<organism evidence="1 2">
    <name type="scientific">Tothia fuscella</name>
    <dbReference type="NCBI Taxonomy" id="1048955"/>
    <lineage>
        <taxon>Eukaryota</taxon>
        <taxon>Fungi</taxon>
        <taxon>Dikarya</taxon>
        <taxon>Ascomycota</taxon>
        <taxon>Pezizomycotina</taxon>
        <taxon>Dothideomycetes</taxon>
        <taxon>Pleosporomycetidae</taxon>
        <taxon>Venturiales</taxon>
        <taxon>Cylindrosympodiaceae</taxon>
        <taxon>Tothia</taxon>
    </lineage>
</organism>
<keyword evidence="2" id="KW-1185">Reference proteome</keyword>
<protein>
    <submittedName>
        <fullName evidence="1">Uncharacterized protein</fullName>
    </submittedName>
</protein>
<accession>A0A9P4NQ25</accession>
<dbReference type="Proteomes" id="UP000800235">
    <property type="component" value="Unassembled WGS sequence"/>
</dbReference>
<sequence>MRPPTNTRVAANMADASSNHFPFFKLAREIRDMIYKYALVQKPIKFKSKRAERGYDDASYEARRVPKGLLCLPLTCKQTHEEAMLILYGVNFFKFRGNYSTCLAWLDSLPKATLPWIHSLNFELDSGYWDVAEEVKRFFILLKELVNLQWLSITLASEAPEICVDGVWFHLSGRSVNDELVSANEGHQLRMELLCTITGLRRLSLQVSEGERCFKSVQLIKTLRSKLLTGGDALGTNQIALEWCRQRLTTRCRCAYIRPGHRYIKSDDDVNGKSHLPESDKI</sequence>
<name>A0A9P4NQ25_9PEZI</name>
<dbReference type="EMBL" id="MU007047">
    <property type="protein sequence ID" value="KAF2429403.1"/>
    <property type="molecule type" value="Genomic_DNA"/>
</dbReference>
<evidence type="ECO:0000313" key="1">
    <source>
        <dbReference type="EMBL" id="KAF2429403.1"/>
    </source>
</evidence>
<reference evidence="1" key="1">
    <citation type="journal article" date="2020" name="Stud. Mycol.">
        <title>101 Dothideomycetes genomes: a test case for predicting lifestyles and emergence of pathogens.</title>
        <authorList>
            <person name="Haridas S."/>
            <person name="Albert R."/>
            <person name="Binder M."/>
            <person name="Bloem J."/>
            <person name="Labutti K."/>
            <person name="Salamov A."/>
            <person name="Andreopoulos B."/>
            <person name="Baker S."/>
            <person name="Barry K."/>
            <person name="Bills G."/>
            <person name="Bluhm B."/>
            <person name="Cannon C."/>
            <person name="Castanera R."/>
            <person name="Culley D."/>
            <person name="Daum C."/>
            <person name="Ezra D."/>
            <person name="Gonzalez J."/>
            <person name="Henrissat B."/>
            <person name="Kuo A."/>
            <person name="Liang C."/>
            <person name="Lipzen A."/>
            <person name="Lutzoni F."/>
            <person name="Magnuson J."/>
            <person name="Mondo S."/>
            <person name="Nolan M."/>
            <person name="Ohm R."/>
            <person name="Pangilinan J."/>
            <person name="Park H.-J."/>
            <person name="Ramirez L."/>
            <person name="Alfaro M."/>
            <person name="Sun H."/>
            <person name="Tritt A."/>
            <person name="Yoshinaga Y."/>
            <person name="Zwiers L.-H."/>
            <person name="Turgeon B."/>
            <person name="Goodwin S."/>
            <person name="Spatafora J."/>
            <person name="Crous P."/>
            <person name="Grigoriev I."/>
        </authorList>
    </citation>
    <scope>NUCLEOTIDE SEQUENCE</scope>
    <source>
        <strain evidence="1">CBS 130266</strain>
    </source>
</reference>
<proteinExistence type="predicted"/>
<dbReference type="AlphaFoldDB" id="A0A9P4NQ25"/>
<dbReference type="PANTHER" id="PTHR42085">
    <property type="entry name" value="F-BOX DOMAIN-CONTAINING PROTEIN"/>
    <property type="match status" value="1"/>
</dbReference>